<evidence type="ECO:0000313" key="1">
    <source>
        <dbReference type="EMBL" id="KKL60096.1"/>
    </source>
</evidence>
<proteinExistence type="predicted"/>
<gene>
    <name evidence="1" type="ORF">LCGC14_2208710</name>
</gene>
<name>A0A0F9E1Y1_9ZZZZ</name>
<dbReference type="EMBL" id="LAZR01029265">
    <property type="protein sequence ID" value="KKL60096.1"/>
    <property type="molecule type" value="Genomic_DNA"/>
</dbReference>
<protein>
    <submittedName>
        <fullName evidence="1">Uncharacterized protein</fullName>
    </submittedName>
</protein>
<sequence length="97" mass="11535">MKFSINQFFQFRKKFRKGREKSLATVSKKMILRWCKSRGADFKLSELVWEFGLKQAEMPNIYVYLNRLVSEGEIKRVGSGHYELRAKQVKPVSVFKR</sequence>
<comment type="caution">
    <text evidence="1">The sequence shown here is derived from an EMBL/GenBank/DDBJ whole genome shotgun (WGS) entry which is preliminary data.</text>
</comment>
<reference evidence="1" key="1">
    <citation type="journal article" date="2015" name="Nature">
        <title>Complex archaea that bridge the gap between prokaryotes and eukaryotes.</title>
        <authorList>
            <person name="Spang A."/>
            <person name="Saw J.H."/>
            <person name="Jorgensen S.L."/>
            <person name="Zaremba-Niedzwiedzka K."/>
            <person name="Martijn J."/>
            <person name="Lind A.E."/>
            <person name="van Eijk R."/>
            <person name="Schleper C."/>
            <person name="Guy L."/>
            <person name="Ettema T.J."/>
        </authorList>
    </citation>
    <scope>NUCLEOTIDE SEQUENCE</scope>
</reference>
<dbReference type="AlphaFoldDB" id="A0A0F9E1Y1"/>
<accession>A0A0F9E1Y1</accession>
<organism evidence="1">
    <name type="scientific">marine sediment metagenome</name>
    <dbReference type="NCBI Taxonomy" id="412755"/>
    <lineage>
        <taxon>unclassified sequences</taxon>
        <taxon>metagenomes</taxon>
        <taxon>ecological metagenomes</taxon>
    </lineage>
</organism>